<gene>
    <name evidence="3" type="ORF">UT27_C0007G0053</name>
</gene>
<keyword evidence="1" id="KW-0175">Coiled coil</keyword>
<protein>
    <recommendedName>
        <fullName evidence="2">Right handed beta helix domain-containing protein</fullName>
    </recommendedName>
</protein>
<dbReference type="InterPro" id="IPR011050">
    <property type="entry name" value="Pectin_lyase_fold/virulence"/>
</dbReference>
<dbReference type="InterPro" id="IPR039448">
    <property type="entry name" value="Beta_helix"/>
</dbReference>
<evidence type="ECO:0000313" key="3">
    <source>
        <dbReference type="EMBL" id="KKR01573.1"/>
    </source>
</evidence>
<reference evidence="3 4" key="1">
    <citation type="journal article" date="2015" name="Nature">
        <title>rRNA introns, odd ribosomes, and small enigmatic genomes across a large radiation of phyla.</title>
        <authorList>
            <person name="Brown C.T."/>
            <person name="Hug L.A."/>
            <person name="Thomas B.C."/>
            <person name="Sharon I."/>
            <person name="Castelle C.J."/>
            <person name="Singh A."/>
            <person name="Wilkins M.J."/>
            <person name="Williams K.H."/>
            <person name="Banfield J.F."/>
        </authorList>
    </citation>
    <scope>NUCLEOTIDE SEQUENCE [LARGE SCALE GENOMIC DNA]</scope>
</reference>
<dbReference type="Gene3D" id="3.40.50.1820">
    <property type="entry name" value="alpha/beta hydrolase"/>
    <property type="match status" value="1"/>
</dbReference>
<evidence type="ECO:0000313" key="4">
    <source>
        <dbReference type="Proteomes" id="UP000033998"/>
    </source>
</evidence>
<dbReference type="Pfam" id="PF02450">
    <property type="entry name" value="LCAT"/>
    <property type="match status" value="1"/>
</dbReference>
<dbReference type="Proteomes" id="UP000033998">
    <property type="component" value="Unassembled WGS sequence"/>
</dbReference>
<dbReference type="Pfam" id="PF13229">
    <property type="entry name" value="Beta_helix"/>
    <property type="match status" value="1"/>
</dbReference>
<feature type="coiled-coil region" evidence="1">
    <location>
        <begin position="941"/>
        <end position="968"/>
    </location>
</feature>
<dbReference type="InterPro" id="IPR029058">
    <property type="entry name" value="AB_hydrolase_fold"/>
</dbReference>
<evidence type="ECO:0000256" key="1">
    <source>
        <dbReference type="SAM" id="Coils"/>
    </source>
</evidence>
<dbReference type="EMBL" id="LBWE01000007">
    <property type="protein sequence ID" value="KKR01573.1"/>
    <property type="molecule type" value="Genomic_DNA"/>
</dbReference>
<name>A0A837HN13_9BACT</name>
<organism evidence="3 4">
    <name type="scientific">Candidatus Nomurabacteria bacterium GW2011_GWD2_39_12</name>
    <dbReference type="NCBI Taxonomy" id="1618759"/>
    <lineage>
        <taxon>Bacteria</taxon>
        <taxon>Candidatus Nomuraibacteriota</taxon>
    </lineage>
</organism>
<dbReference type="SUPFAM" id="SSF51126">
    <property type="entry name" value="Pectin lyase-like"/>
    <property type="match status" value="1"/>
</dbReference>
<dbReference type="InterPro" id="IPR006626">
    <property type="entry name" value="PbH1"/>
</dbReference>
<dbReference type="Gene3D" id="2.160.20.10">
    <property type="entry name" value="Single-stranded right-handed beta-helix, Pectin lyase-like"/>
    <property type="match status" value="1"/>
</dbReference>
<dbReference type="InterPro" id="IPR003386">
    <property type="entry name" value="LACT/PDAT_acylTrfase"/>
</dbReference>
<comment type="caution">
    <text evidence="3">The sequence shown here is derived from an EMBL/GenBank/DDBJ whole genome shotgun (WGS) entry which is preliminary data.</text>
</comment>
<dbReference type="GO" id="GO:0006629">
    <property type="term" value="P:lipid metabolic process"/>
    <property type="evidence" value="ECO:0007669"/>
    <property type="project" value="InterPro"/>
</dbReference>
<evidence type="ECO:0000259" key="2">
    <source>
        <dbReference type="Pfam" id="PF13229"/>
    </source>
</evidence>
<dbReference type="GO" id="GO:0008374">
    <property type="term" value="F:O-acyltransferase activity"/>
    <property type="evidence" value="ECO:0007669"/>
    <property type="project" value="InterPro"/>
</dbReference>
<dbReference type="SUPFAM" id="SSF53474">
    <property type="entry name" value="alpha/beta-Hydrolases"/>
    <property type="match status" value="1"/>
</dbReference>
<feature type="domain" description="Right handed beta helix" evidence="2">
    <location>
        <begin position="169"/>
        <end position="321"/>
    </location>
</feature>
<dbReference type="PANTHER" id="PTHR11440">
    <property type="entry name" value="LECITHIN-CHOLESTEROL ACYLTRANSFERASE-RELATED"/>
    <property type="match status" value="1"/>
</dbReference>
<dbReference type="InterPro" id="IPR012334">
    <property type="entry name" value="Pectin_lyas_fold"/>
</dbReference>
<proteinExistence type="predicted"/>
<accession>A0A837HN13</accession>
<dbReference type="SMART" id="SM00710">
    <property type="entry name" value="PbH1"/>
    <property type="match status" value="4"/>
</dbReference>
<dbReference type="AlphaFoldDB" id="A0A837HN13"/>
<sequence length="1083" mass="119438">MYPQKLRFFFVLFIFVSIFSFTPKVFASTIITTDITADTTWTQGQSPYIVQNDTHVASGITLTINPGVVVKFSQDKILWIDGKLLAEGVSDNKIVFTSIYDDSYGGDTGDGNLYNTWSIIFTQTSSPSTFKYIVEKYAYTGLQFSYSSNSLVENIEIDHSSRGILIVESDTTIKNINITNAGIGLIILQNSHVNGSNIVIENVFESAITVHQNSNYQNFPNIYSSAELENVSLKNGTKYGISVSQNSRLKLKNSEISGFSDSGINCNYGSSSYSRSAIDVTNTKIENNKYGIYSFYCDDIIKNNSIINNLNYGFFNVYNSTFHAVVVDAKNNFWGSPTGPYHATNPSGLGNKVSDGILFSPWLLTDPLLPPPPCCSSVLFLPGIKGSVLEKGSDTLWPPTFFSNDISQLALTQDGESVNDIHTVGILNTFKGTPIYAPFSSFMNNLVLDETMEEWLPLAYDWRFSPEKILNNGIKTKTETLDVIGEIEKLAAKSKTGKITIVTHSMGGLLGKAIIKKLSDEGKDSLIDSFVMVGTPQLGTPQAIAAILHGDSEGIAAGFIVNPIGIRRIAQNMPSAYNLLPSPRYFTEVSDPVFIFNESAPFTQTWRDFWGTTINTFPSFLSFITGTGVTRTKPAETELKDPEVLRPELMTDAISFHNMYDSYQLPENIRVVQVAGWGSPTTKAVEYKMYHGYPNYETKFTVEGDRTVVYPSAISSVADETYFFDIGKYRKNENITTQHRDLLSSGPVQTLLMSVIKDQTTAESNFITKTKPQVTDLDDQLIVGTHSPVILGVYDQFGNFTGIDPNQDLSADVLSIKEDIPGSVFSYTSESQNIFLPKDGNYNFIYKGTGNGPTTVTIENFIADTTTPIVSYTDIPTTPNTVATFTVQSSTPENTVIALDANGDGVTDSTISADNTELSLNELIILIKEKIYTLAIKDKLKQNLLKQILNLEKKIDNKKQKNVKILANLQKKISKQEMKGKINTADATELANLLDILESQAEDISLDSGILTDLKVKIQSLNIKQNLKNDLLKRVGMLEKKQQLVKTLSNLSKSIVKKADKGKIADSDAQALIDLLSQIQGVI</sequence>